<reference evidence="9" key="1">
    <citation type="submission" date="2013-01" db="EMBL/GenBank/DDBJ databases">
        <title>Draft Genome Sequence of a Mulberry Tree, Morus notabilis C.K. Schneid.</title>
        <authorList>
            <person name="He N."/>
            <person name="Zhao S."/>
        </authorList>
    </citation>
    <scope>NUCLEOTIDE SEQUENCE</scope>
</reference>
<evidence type="ECO:0000256" key="1">
    <source>
        <dbReference type="ARBA" id="ARBA00004496"/>
    </source>
</evidence>
<dbReference type="PANTHER" id="PTHR33059">
    <property type="entry name" value="FCS-LIKE ZINC FINGER 5"/>
    <property type="match status" value="1"/>
</dbReference>
<comment type="similarity">
    <text evidence="2">Belongs to the FLZ family.</text>
</comment>
<keyword evidence="5" id="KW-0862">Zinc</keyword>
<dbReference type="STRING" id="981085.W9QW95"/>
<dbReference type="Proteomes" id="UP000030645">
    <property type="component" value="Unassembled WGS sequence"/>
</dbReference>
<evidence type="ECO:0000256" key="3">
    <source>
        <dbReference type="ARBA" id="ARBA00022490"/>
    </source>
</evidence>
<protein>
    <recommendedName>
        <fullName evidence="7">FLZ-type domain-containing protein</fullName>
    </recommendedName>
</protein>
<evidence type="ECO:0000256" key="5">
    <source>
        <dbReference type="ARBA" id="ARBA00022771"/>
    </source>
</evidence>
<feature type="zinc finger region" description="FLZ-type" evidence="6">
    <location>
        <begin position="63"/>
        <end position="107"/>
    </location>
</feature>
<evidence type="ECO:0000256" key="6">
    <source>
        <dbReference type="PROSITE-ProRule" id="PRU01131"/>
    </source>
</evidence>
<keyword evidence="4" id="KW-0479">Metal-binding</keyword>
<sequence length="136" mass="16017">MPIKRSRINGSYDDNDVIYQLPRPSELRIGAQTPPAAVEEAQVRRGILTLSPPEDFERKVPDNFLEKCWYCHKKIQKGKDIFMYCQFRAFCTRECRQIVIDMEDNTLEKLSKISTQYRMEVPSGKMTDVKIFEQDY</sequence>
<keyword evidence="9" id="KW-1185">Reference proteome</keyword>
<evidence type="ECO:0000256" key="2">
    <source>
        <dbReference type="ARBA" id="ARBA00009374"/>
    </source>
</evidence>
<proteinExistence type="inferred from homology"/>
<dbReference type="Pfam" id="PF04570">
    <property type="entry name" value="zf-FLZ"/>
    <property type="match status" value="1"/>
</dbReference>
<evidence type="ECO:0000259" key="7">
    <source>
        <dbReference type="PROSITE" id="PS51795"/>
    </source>
</evidence>
<comment type="subcellular location">
    <subcellularLocation>
        <location evidence="1">Cytoplasm</location>
    </subcellularLocation>
</comment>
<keyword evidence="3" id="KW-0963">Cytoplasm</keyword>
<dbReference type="AlphaFoldDB" id="W9QW95"/>
<evidence type="ECO:0000313" key="9">
    <source>
        <dbReference type="Proteomes" id="UP000030645"/>
    </source>
</evidence>
<feature type="domain" description="FLZ-type" evidence="7">
    <location>
        <begin position="63"/>
        <end position="107"/>
    </location>
</feature>
<accession>W9QW95</accession>
<keyword evidence="5" id="KW-0863">Zinc-finger</keyword>
<dbReference type="OrthoDB" id="1194496at2759"/>
<dbReference type="PROSITE" id="PS51795">
    <property type="entry name" value="ZF_FLZ"/>
    <property type="match status" value="1"/>
</dbReference>
<evidence type="ECO:0000313" key="8">
    <source>
        <dbReference type="EMBL" id="EXB22114.1"/>
    </source>
</evidence>
<gene>
    <name evidence="8" type="ORF">L484_002428</name>
</gene>
<dbReference type="InterPro" id="IPR007650">
    <property type="entry name" value="Zf-FLZ_dom"/>
</dbReference>
<organism evidence="8 9">
    <name type="scientific">Morus notabilis</name>
    <dbReference type="NCBI Taxonomy" id="981085"/>
    <lineage>
        <taxon>Eukaryota</taxon>
        <taxon>Viridiplantae</taxon>
        <taxon>Streptophyta</taxon>
        <taxon>Embryophyta</taxon>
        <taxon>Tracheophyta</taxon>
        <taxon>Spermatophyta</taxon>
        <taxon>Magnoliopsida</taxon>
        <taxon>eudicotyledons</taxon>
        <taxon>Gunneridae</taxon>
        <taxon>Pentapetalae</taxon>
        <taxon>rosids</taxon>
        <taxon>fabids</taxon>
        <taxon>Rosales</taxon>
        <taxon>Moraceae</taxon>
        <taxon>Moreae</taxon>
        <taxon>Morus</taxon>
    </lineage>
</organism>
<evidence type="ECO:0000256" key="4">
    <source>
        <dbReference type="ARBA" id="ARBA00022723"/>
    </source>
</evidence>
<dbReference type="KEGG" id="mnt:21385999"/>
<name>W9QW95_9ROSA</name>
<dbReference type="PANTHER" id="PTHR33059:SF4">
    <property type="entry name" value="FCS-LIKE ZINC FINGER 5"/>
    <property type="match status" value="1"/>
</dbReference>
<dbReference type="GO" id="GO:0005737">
    <property type="term" value="C:cytoplasm"/>
    <property type="evidence" value="ECO:0007669"/>
    <property type="project" value="UniProtKB-SubCell"/>
</dbReference>
<dbReference type="EMBL" id="KE343285">
    <property type="protein sequence ID" value="EXB22114.1"/>
    <property type="molecule type" value="Genomic_DNA"/>
</dbReference>
<dbReference type="GO" id="GO:0008270">
    <property type="term" value="F:zinc ion binding"/>
    <property type="evidence" value="ECO:0007669"/>
    <property type="project" value="UniProtKB-KW"/>
</dbReference>